<accession>A0A7W5DQE3</accession>
<dbReference type="Proteomes" id="UP000544222">
    <property type="component" value="Unassembled WGS sequence"/>
</dbReference>
<reference evidence="1 2" key="1">
    <citation type="submission" date="2020-08" db="EMBL/GenBank/DDBJ databases">
        <title>Genomic Encyclopedia of Type Strains, Phase IV (KMG-IV): sequencing the most valuable type-strain genomes for metagenomic binning, comparative biology and taxonomic classification.</title>
        <authorList>
            <person name="Goeker M."/>
        </authorList>
    </citation>
    <scope>NUCLEOTIDE SEQUENCE [LARGE SCALE GENOMIC DNA]</scope>
    <source>
        <strain evidence="1 2">DSM 27471</strain>
    </source>
</reference>
<comment type="caution">
    <text evidence="1">The sequence shown here is derived from an EMBL/GenBank/DDBJ whole genome shotgun (WGS) entry which is preliminary data.</text>
</comment>
<evidence type="ECO:0000313" key="1">
    <source>
        <dbReference type="EMBL" id="MBB3186403.1"/>
    </source>
</evidence>
<dbReference type="EMBL" id="JACHYB010000001">
    <property type="protein sequence ID" value="MBB3186403.1"/>
    <property type="molecule type" value="Genomic_DNA"/>
</dbReference>
<sequence>MTISTPRSIFDLSASGIILNSEWSKATYKDSAVTSIVISSMSLKRRQIFPSSNHKCATGYN</sequence>
<evidence type="ECO:0000313" key="2">
    <source>
        <dbReference type="Proteomes" id="UP000544222"/>
    </source>
</evidence>
<name>A0A7W5DQE3_9PORP</name>
<gene>
    <name evidence="1" type="ORF">FHX64_000566</name>
</gene>
<organism evidence="1 2">
    <name type="scientific">Microbacter margulisiae</name>
    <dbReference type="NCBI Taxonomy" id="1350067"/>
    <lineage>
        <taxon>Bacteria</taxon>
        <taxon>Pseudomonadati</taxon>
        <taxon>Bacteroidota</taxon>
        <taxon>Bacteroidia</taxon>
        <taxon>Bacteroidales</taxon>
        <taxon>Porphyromonadaceae</taxon>
        <taxon>Microbacter</taxon>
    </lineage>
</organism>
<dbReference type="AlphaFoldDB" id="A0A7W5DQE3"/>
<protein>
    <submittedName>
        <fullName evidence="1">Uncharacterized protein</fullName>
    </submittedName>
</protein>
<proteinExistence type="predicted"/>
<keyword evidence="2" id="KW-1185">Reference proteome</keyword>